<evidence type="ECO:0000313" key="2">
    <source>
        <dbReference type="Proteomes" id="UP000617734"/>
    </source>
</evidence>
<dbReference type="AlphaFoldDB" id="A0A919GAT5"/>
<proteinExistence type="predicted"/>
<evidence type="ECO:0000313" key="1">
    <source>
        <dbReference type="EMBL" id="GHH81188.1"/>
    </source>
</evidence>
<dbReference type="EMBL" id="BNBO01000051">
    <property type="protein sequence ID" value="GHH81188.1"/>
    <property type="molecule type" value="Genomic_DNA"/>
</dbReference>
<keyword evidence="2" id="KW-1185">Reference proteome</keyword>
<sequence>MGRRKTGKPRRERAAAEYSLRELRPPGYEEWITVAPGMSPDKAAADPLITPGAVGMMRRLARLRPVYGPQVPVQALWLDLAVDEGELLLRRAGGTVGLPVAELAGLLGAPAGRAEDVRAGLHELHARGVVLVEPDEERTVLRVVTARPARPGGRWLFEEEASPAG</sequence>
<reference evidence="1" key="2">
    <citation type="submission" date="2020-09" db="EMBL/GenBank/DDBJ databases">
        <authorList>
            <person name="Sun Q."/>
            <person name="Ohkuma M."/>
        </authorList>
    </citation>
    <scope>NUCLEOTIDE SEQUENCE</scope>
    <source>
        <strain evidence="1">JCM 4646</strain>
    </source>
</reference>
<organism evidence="1 2">
    <name type="scientific">Kitasatospora indigofera</name>
    <dbReference type="NCBI Taxonomy" id="67307"/>
    <lineage>
        <taxon>Bacteria</taxon>
        <taxon>Bacillati</taxon>
        <taxon>Actinomycetota</taxon>
        <taxon>Actinomycetes</taxon>
        <taxon>Kitasatosporales</taxon>
        <taxon>Streptomycetaceae</taxon>
        <taxon>Kitasatospora</taxon>
    </lineage>
</organism>
<protein>
    <submittedName>
        <fullName evidence="1">Uncharacterized protein</fullName>
    </submittedName>
</protein>
<accession>A0A919GAT5</accession>
<dbReference type="GeneID" id="95356630"/>
<gene>
    <name evidence="1" type="ORF">GCM10018781_63270</name>
</gene>
<name>A0A919GAT5_9ACTN</name>
<reference evidence="1" key="1">
    <citation type="journal article" date="2014" name="Int. J. Syst. Evol. Microbiol.">
        <title>Complete genome sequence of Corynebacterium casei LMG S-19264T (=DSM 44701T), isolated from a smear-ripened cheese.</title>
        <authorList>
            <consortium name="US DOE Joint Genome Institute (JGI-PGF)"/>
            <person name="Walter F."/>
            <person name="Albersmeier A."/>
            <person name="Kalinowski J."/>
            <person name="Ruckert C."/>
        </authorList>
    </citation>
    <scope>NUCLEOTIDE SEQUENCE</scope>
    <source>
        <strain evidence="1">JCM 4646</strain>
    </source>
</reference>
<comment type="caution">
    <text evidence="1">The sequence shown here is derived from an EMBL/GenBank/DDBJ whole genome shotgun (WGS) entry which is preliminary data.</text>
</comment>
<dbReference type="RefSeq" id="WP_190214341.1">
    <property type="nucleotide sequence ID" value="NZ_BNBO01000051.1"/>
</dbReference>
<dbReference type="Proteomes" id="UP000617734">
    <property type="component" value="Unassembled WGS sequence"/>
</dbReference>